<dbReference type="EMBL" id="CP158568">
    <property type="protein sequence ID" value="XBY46282.1"/>
    <property type="molecule type" value="Genomic_DNA"/>
</dbReference>
<keyword evidence="3 5" id="KW-1133">Transmembrane helix</keyword>
<dbReference type="Pfam" id="PF01124">
    <property type="entry name" value="MAPEG"/>
    <property type="match status" value="1"/>
</dbReference>
<dbReference type="AlphaFoldDB" id="A0AAU7XH15"/>
<dbReference type="RefSeq" id="WP_407051377.1">
    <property type="nucleotide sequence ID" value="NZ_CP158568.1"/>
</dbReference>
<evidence type="ECO:0000256" key="5">
    <source>
        <dbReference type="SAM" id="Phobius"/>
    </source>
</evidence>
<keyword evidence="2 5" id="KW-0812">Transmembrane</keyword>
<feature type="transmembrane region" description="Helical" evidence="5">
    <location>
        <begin position="105"/>
        <end position="124"/>
    </location>
</feature>
<protein>
    <submittedName>
        <fullName evidence="6">MAPEG family protein</fullName>
    </submittedName>
</protein>
<dbReference type="InterPro" id="IPR001129">
    <property type="entry name" value="Membr-assoc_MAPEG"/>
</dbReference>
<evidence type="ECO:0000313" key="6">
    <source>
        <dbReference type="EMBL" id="XBY46282.1"/>
    </source>
</evidence>
<feature type="transmembrane region" description="Helical" evidence="5">
    <location>
        <begin position="6"/>
        <end position="27"/>
    </location>
</feature>
<proteinExistence type="predicted"/>
<reference evidence="6" key="1">
    <citation type="submission" date="2024-06" db="EMBL/GenBank/DDBJ databases">
        <title>Methylostella associata gen. nov., sp. nov., a novel Ancalomicrobiaceae-affiliated facultatively methylotrophic bacteria that feed on methanotrophs of the genus Methylococcus.</title>
        <authorList>
            <person name="Saltykova V."/>
            <person name="Danilova O.V."/>
            <person name="Oshkin I.Y."/>
            <person name="Belova S.E."/>
            <person name="Pimenov N.V."/>
            <person name="Dedysh S.N."/>
        </authorList>
    </citation>
    <scope>NUCLEOTIDE SEQUENCE</scope>
    <source>
        <strain evidence="6">S20</strain>
    </source>
</reference>
<evidence type="ECO:0000256" key="1">
    <source>
        <dbReference type="ARBA" id="ARBA00004370"/>
    </source>
</evidence>
<name>A0AAU7XH15_9HYPH</name>
<sequence>MSSLPVTSLFAAGALVALVVLSLSVSFRRKATNISTGAGADDLLLRRMRTHGNFVENVPFGLIGLGLVEASGVAIWGVAALGGIFALGRAAHAHGMLTGRLPSRAFGMITTHAAFLAIAIVLLISHV</sequence>
<keyword evidence="4 5" id="KW-0472">Membrane</keyword>
<accession>A0AAU7XH15</accession>
<dbReference type="KEGG" id="mflg:ABS361_08710"/>
<comment type="subcellular location">
    <subcellularLocation>
        <location evidence="1">Membrane</location>
    </subcellularLocation>
</comment>
<dbReference type="InterPro" id="IPR023352">
    <property type="entry name" value="MAPEG-like_dom_sf"/>
</dbReference>
<dbReference type="GO" id="GO:0016020">
    <property type="term" value="C:membrane"/>
    <property type="evidence" value="ECO:0007669"/>
    <property type="project" value="UniProtKB-SubCell"/>
</dbReference>
<evidence type="ECO:0000256" key="3">
    <source>
        <dbReference type="ARBA" id="ARBA00022989"/>
    </source>
</evidence>
<dbReference type="PANTHER" id="PTHR35814">
    <property type="match status" value="1"/>
</dbReference>
<organism evidence="6">
    <name type="scientific">Methyloraptor flagellatus</name>
    <dbReference type="NCBI Taxonomy" id="3162530"/>
    <lineage>
        <taxon>Bacteria</taxon>
        <taxon>Pseudomonadati</taxon>
        <taxon>Pseudomonadota</taxon>
        <taxon>Alphaproteobacteria</taxon>
        <taxon>Hyphomicrobiales</taxon>
        <taxon>Ancalomicrobiaceae</taxon>
        <taxon>Methyloraptor</taxon>
    </lineage>
</organism>
<dbReference type="PANTHER" id="PTHR35814:SF1">
    <property type="entry name" value="GLUTATHIONE S-TRANSFERASE-RELATED"/>
    <property type="match status" value="1"/>
</dbReference>
<evidence type="ECO:0000256" key="2">
    <source>
        <dbReference type="ARBA" id="ARBA00022692"/>
    </source>
</evidence>
<feature type="transmembrane region" description="Helical" evidence="5">
    <location>
        <begin position="58"/>
        <end position="85"/>
    </location>
</feature>
<dbReference type="SUPFAM" id="SSF161084">
    <property type="entry name" value="MAPEG domain-like"/>
    <property type="match status" value="1"/>
</dbReference>
<dbReference type="Gene3D" id="1.20.120.550">
    <property type="entry name" value="Membrane associated eicosanoid/glutathione metabolism-like domain"/>
    <property type="match status" value="1"/>
</dbReference>
<evidence type="ECO:0000256" key="4">
    <source>
        <dbReference type="ARBA" id="ARBA00023136"/>
    </source>
</evidence>
<gene>
    <name evidence="6" type="ORF">ABS361_08710</name>
</gene>